<name>A0ABR1BBC7_POLSC</name>
<comment type="caution">
    <text evidence="2">The sequence shown here is derived from an EMBL/GenBank/DDBJ whole genome shotgun (WGS) entry which is preliminary data.</text>
</comment>
<evidence type="ECO:0000313" key="2">
    <source>
        <dbReference type="EMBL" id="KAK6638340.1"/>
    </source>
</evidence>
<reference evidence="2 3" key="1">
    <citation type="submission" date="2023-09" db="EMBL/GenBank/DDBJ databases">
        <title>Genomes of two closely related lineages of the louse Polyplax serrata with different host specificities.</title>
        <authorList>
            <person name="Martinu J."/>
            <person name="Tarabai H."/>
            <person name="Stefka J."/>
            <person name="Hypsa V."/>
        </authorList>
    </citation>
    <scope>NUCLEOTIDE SEQUENCE [LARGE SCALE GENOMIC DNA]</scope>
    <source>
        <strain evidence="2">98ZLc_SE</strain>
    </source>
</reference>
<sequence length="145" mass="16303">MARKNFSLALTGFFALILISLAAGQNLKTVQLVVRTEKKKIQFLFYVSHKKRREKGTTRNGFYSVVNFKGNSPTPVFPCKSEKALTDATRKKLSSVVSAVESGPEGKENEEKMGSLPKLEKARAMGRKMKNNKWKLHTEISLLLE</sequence>
<gene>
    <name evidence="2" type="ORF">RUM44_008769</name>
</gene>
<keyword evidence="1" id="KW-0732">Signal</keyword>
<accession>A0ABR1BBC7</accession>
<evidence type="ECO:0000256" key="1">
    <source>
        <dbReference type="SAM" id="SignalP"/>
    </source>
</evidence>
<dbReference type="Proteomes" id="UP001359485">
    <property type="component" value="Unassembled WGS sequence"/>
</dbReference>
<feature type="chain" id="PRO_5045679428" evidence="1">
    <location>
        <begin position="25"/>
        <end position="145"/>
    </location>
</feature>
<keyword evidence="3" id="KW-1185">Reference proteome</keyword>
<evidence type="ECO:0000313" key="3">
    <source>
        <dbReference type="Proteomes" id="UP001359485"/>
    </source>
</evidence>
<dbReference type="EMBL" id="JAWJWF010000002">
    <property type="protein sequence ID" value="KAK6638340.1"/>
    <property type="molecule type" value="Genomic_DNA"/>
</dbReference>
<organism evidence="2 3">
    <name type="scientific">Polyplax serrata</name>
    <name type="common">Common mouse louse</name>
    <dbReference type="NCBI Taxonomy" id="468196"/>
    <lineage>
        <taxon>Eukaryota</taxon>
        <taxon>Metazoa</taxon>
        <taxon>Ecdysozoa</taxon>
        <taxon>Arthropoda</taxon>
        <taxon>Hexapoda</taxon>
        <taxon>Insecta</taxon>
        <taxon>Pterygota</taxon>
        <taxon>Neoptera</taxon>
        <taxon>Paraneoptera</taxon>
        <taxon>Psocodea</taxon>
        <taxon>Troctomorpha</taxon>
        <taxon>Phthiraptera</taxon>
        <taxon>Anoplura</taxon>
        <taxon>Polyplacidae</taxon>
        <taxon>Polyplax</taxon>
    </lineage>
</organism>
<proteinExistence type="predicted"/>
<protein>
    <submittedName>
        <fullName evidence="2">Uncharacterized protein</fullName>
    </submittedName>
</protein>
<feature type="signal peptide" evidence="1">
    <location>
        <begin position="1"/>
        <end position="24"/>
    </location>
</feature>